<dbReference type="InterPro" id="IPR011083">
    <property type="entry name" value="Phage_tail_collar_dom"/>
</dbReference>
<evidence type="ECO:0000259" key="1">
    <source>
        <dbReference type="Pfam" id="PF07484"/>
    </source>
</evidence>
<protein>
    <recommendedName>
        <fullName evidence="1">Phage tail collar domain-containing protein</fullName>
    </recommendedName>
</protein>
<reference evidence="2" key="1">
    <citation type="journal article" date="2020" name="Nature">
        <title>Giant virus diversity and host interactions through global metagenomics.</title>
        <authorList>
            <person name="Schulz F."/>
            <person name="Roux S."/>
            <person name="Paez-Espino D."/>
            <person name="Jungbluth S."/>
            <person name="Walsh D.A."/>
            <person name="Denef V.J."/>
            <person name="McMahon K.D."/>
            <person name="Konstantinidis K.T."/>
            <person name="Eloe-Fadrosh E.A."/>
            <person name="Kyrpides N.C."/>
            <person name="Woyke T."/>
        </authorList>
    </citation>
    <scope>NUCLEOTIDE SEQUENCE</scope>
    <source>
        <strain evidence="2">GVMAG-M-3300023184-167</strain>
    </source>
</reference>
<dbReference type="InterPro" id="IPR037053">
    <property type="entry name" value="Phage_tail_collar_dom_sf"/>
</dbReference>
<evidence type="ECO:0000313" key="2">
    <source>
        <dbReference type="EMBL" id="QHT83359.1"/>
    </source>
</evidence>
<sequence length="698" mass="74069">MAFRKFGGLEYNKSNNYVSSNTTNNTNLIITDTLGKLNTKFTLDSHMDLNNQSMFNVGDIYFSNGKSIVNGDVTNQNTFTDTIIALNGIDASNTSTFSNATITSLKCGNISNDSGNITLESYGTITLNTPNISDMPSIPAPGVYCHNLTSYYSIKVGSDSSVGDTILQLTNISGVDCNLSLSTYGILNFSSGINIPSGKSYSIDNINILESPAFTGNPTAPTPQANNISNSIATTNYVTSAISTNNGNAVYTDQANNFQNLYTQTFEGTVNLYSDSGYSPTLELSSGSLSTKMYQVNDIFSFINNGSYANNAGYIFYCNNNASTPSAQQVLNITSNATNLYSDLEMNNMCVLGINTLGGNGTSAINFSTPISMNTSQPININNSTLNLYSGTVSSELGQSSGTLTISNNTLYTNSGTIKLNLNDSNNNTFTYFQLTPLGTDIYTPLNMNNNNITGIECIYGTPNTSGNYDVVQTTTPLNNSITTAIATTGYVQTAISNIPEVTSPYFVGQLISGMFPTNSSTLLNAGFLYCDGSSLSTTTYSALFALIGYSYGGSDGTFSLPSFKGNMPLGGNGDTTSNNPVPSYGGSIIGGNSTISDVPSHTHTISDNGHVHSVNDPGHQHTANINWSKTNNSSPNENLLFDSQSNANQAFTTNTAYTGIVVNSAYTGITIDFTGTTSVPVLNPYCAVNYFIYSGVN</sequence>
<feature type="domain" description="Phage tail collar" evidence="1">
    <location>
        <begin position="515"/>
        <end position="569"/>
    </location>
</feature>
<dbReference type="Pfam" id="PF07484">
    <property type="entry name" value="Collar"/>
    <property type="match status" value="1"/>
</dbReference>
<accession>A0A6C0HS71</accession>
<organism evidence="2">
    <name type="scientific">viral metagenome</name>
    <dbReference type="NCBI Taxonomy" id="1070528"/>
    <lineage>
        <taxon>unclassified sequences</taxon>
        <taxon>metagenomes</taxon>
        <taxon>organismal metagenomes</taxon>
    </lineage>
</organism>
<dbReference type="AlphaFoldDB" id="A0A6C0HS71"/>
<proteinExistence type="predicted"/>
<dbReference type="Gene3D" id="3.90.1340.10">
    <property type="entry name" value="Phage tail collar domain"/>
    <property type="match status" value="1"/>
</dbReference>
<dbReference type="SUPFAM" id="SSF88874">
    <property type="entry name" value="Receptor-binding domain of short tail fibre protein gp12"/>
    <property type="match status" value="1"/>
</dbReference>
<name>A0A6C0HS71_9ZZZZ</name>
<dbReference type="EMBL" id="MN740008">
    <property type="protein sequence ID" value="QHT83359.1"/>
    <property type="molecule type" value="Genomic_DNA"/>
</dbReference>